<accession>A0ABQ3URY6</accession>
<dbReference type="EMBL" id="BNJG01000001">
    <property type="protein sequence ID" value="GHO55536.1"/>
    <property type="molecule type" value="Genomic_DNA"/>
</dbReference>
<gene>
    <name evidence="2" type="ORF">KSB_40110</name>
</gene>
<organism evidence="2 3">
    <name type="scientific">Ktedonobacter robiniae</name>
    <dbReference type="NCBI Taxonomy" id="2778365"/>
    <lineage>
        <taxon>Bacteria</taxon>
        <taxon>Bacillati</taxon>
        <taxon>Chloroflexota</taxon>
        <taxon>Ktedonobacteria</taxon>
        <taxon>Ktedonobacterales</taxon>
        <taxon>Ktedonobacteraceae</taxon>
        <taxon>Ktedonobacter</taxon>
    </lineage>
</organism>
<reference evidence="2 3" key="1">
    <citation type="journal article" date="2021" name="Int. J. Syst. Evol. Microbiol.">
        <title>Reticulibacter mediterranei gen. nov., sp. nov., within the new family Reticulibacteraceae fam. nov., and Ktedonospora formicarum gen. nov., sp. nov., Ktedonobacter robiniae sp. nov., Dictyobacter formicarum sp. nov. and Dictyobacter arantiisoli sp. nov., belonging to the class Ktedonobacteria.</title>
        <authorList>
            <person name="Yabe S."/>
            <person name="Zheng Y."/>
            <person name="Wang C.M."/>
            <person name="Sakai Y."/>
            <person name="Abe K."/>
            <person name="Yokota A."/>
            <person name="Donadio S."/>
            <person name="Cavaletti L."/>
            <person name="Monciardini P."/>
        </authorList>
    </citation>
    <scope>NUCLEOTIDE SEQUENCE [LARGE SCALE GENOMIC DNA]</scope>
    <source>
        <strain evidence="2 3">SOSP1-30</strain>
    </source>
</reference>
<proteinExistence type="predicted"/>
<evidence type="ECO:0000313" key="2">
    <source>
        <dbReference type="EMBL" id="GHO55536.1"/>
    </source>
</evidence>
<evidence type="ECO:0008006" key="4">
    <source>
        <dbReference type="Google" id="ProtNLM"/>
    </source>
</evidence>
<dbReference type="Pfam" id="PF09682">
    <property type="entry name" value="Phage_holin_6_1"/>
    <property type="match status" value="1"/>
</dbReference>
<protein>
    <recommendedName>
        <fullName evidence="4">Phage holin</fullName>
    </recommendedName>
</protein>
<dbReference type="RefSeq" id="WP_201372113.1">
    <property type="nucleotide sequence ID" value="NZ_BNJG01000001.1"/>
</dbReference>
<keyword evidence="1" id="KW-1133">Transmembrane helix</keyword>
<name>A0ABQ3URY6_9CHLR</name>
<keyword evidence="3" id="KW-1185">Reference proteome</keyword>
<dbReference type="Proteomes" id="UP000654345">
    <property type="component" value="Unassembled WGS sequence"/>
</dbReference>
<evidence type="ECO:0000256" key="1">
    <source>
        <dbReference type="SAM" id="Phobius"/>
    </source>
</evidence>
<keyword evidence="1" id="KW-0812">Transmembrane</keyword>
<evidence type="ECO:0000313" key="3">
    <source>
        <dbReference type="Proteomes" id="UP000654345"/>
    </source>
</evidence>
<dbReference type="InterPro" id="IPR010026">
    <property type="entry name" value="Phage_holin_LL-H"/>
</dbReference>
<feature type="transmembrane region" description="Helical" evidence="1">
    <location>
        <begin position="6"/>
        <end position="27"/>
    </location>
</feature>
<keyword evidence="1" id="KW-0472">Membrane</keyword>
<sequence>MNLTDIQIALITQFGFPLVVAIVAYVYKLLVAKLPEAQRTKVEAIVNQAVVAVEQAQALVPGQVKKDYATNLINSLLKSAGVKATPAQIDTLIEAAVYQMNQGKPSTATAVLPAVK</sequence>
<dbReference type="NCBIfam" id="TIGR01673">
    <property type="entry name" value="holin_LLH"/>
    <property type="match status" value="1"/>
</dbReference>
<comment type="caution">
    <text evidence="2">The sequence shown here is derived from an EMBL/GenBank/DDBJ whole genome shotgun (WGS) entry which is preliminary data.</text>
</comment>